<dbReference type="EMBL" id="CADCXU010023421">
    <property type="protein sequence ID" value="CAB0010899.1"/>
    <property type="molecule type" value="Genomic_DNA"/>
</dbReference>
<keyword evidence="3" id="KW-1185">Reference proteome</keyword>
<dbReference type="Proteomes" id="UP000479000">
    <property type="component" value="Unassembled WGS sequence"/>
</dbReference>
<dbReference type="AlphaFoldDB" id="A0A6H5H5S5"/>
<gene>
    <name evidence="2" type="ORF">NTEN_LOCUS15892</name>
</gene>
<evidence type="ECO:0000313" key="2">
    <source>
        <dbReference type="EMBL" id="CAB0010899.1"/>
    </source>
</evidence>
<name>A0A6H5H5S5_9HEMI</name>
<evidence type="ECO:0000313" key="3">
    <source>
        <dbReference type="Proteomes" id="UP000479000"/>
    </source>
</evidence>
<feature type="region of interest" description="Disordered" evidence="1">
    <location>
        <begin position="20"/>
        <end position="70"/>
    </location>
</feature>
<feature type="compositionally biased region" description="Low complexity" evidence="1">
    <location>
        <begin position="58"/>
        <end position="70"/>
    </location>
</feature>
<accession>A0A6H5H5S5</accession>
<reference evidence="2 3" key="1">
    <citation type="submission" date="2020-02" db="EMBL/GenBank/DDBJ databases">
        <authorList>
            <person name="Ferguson B K."/>
        </authorList>
    </citation>
    <scope>NUCLEOTIDE SEQUENCE [LARGE SCALE GENOMIC DNA]</scope>
</reference>
<organism evidence="2 3">
    <name type="scientific">Nesidiocoris tenuis</name>
    <dbReference type="NCBI Taxonomy" id="355587"/>
    <lineage>
        <taxon>Eukaryota</taxon>
        <taxon>Metazoa</taxon>
        <taxon>Ecdysozoa</taxon>
        <taxon>Arthropoda</taxon>
        <taxon>Hexapoda</taxon>
        <taxon>Insecta</taxon>
        <taxon>Pterygota</taxon>
        <taxon>Neoptera</taxon>
        <taxon>Paraneoptera</taxon>
        <taxon>Hemiptera</taxon>
        <taxon>Heteroptera</taxon>
        <taxon>Panheteroptera</taxon>
        <taxon>Cimicomorpha</taxon>
        <taxon>Miridae</taxon>
        <taxon>Dicyphina</taxon>
        <taxon>Nesidiocoris</taxon>
    </lineage>
</organism>
<sequence>QVRRGQTVWLLHSLTSSSRSFYSGLEPVSGSDCYTRPKKREDARDPDSEMKQSLNEKATNTTTANNNTNNNTIFFIEHQKGNYNLMYAPQDGRKRRVCENHNPTNGHHQLKQQQKDHHQ</sequence>
<protein>
    <submittedName>
        <fullName evidence="2">Uncharacterized protein</fullName>
    </submittedName>
</protein>
<evidence type="ECO:0000256" key="1">
    <source>
        <dbReference type="SAM" id="MobiDB-lite"/>
    </source>
</evidence>
<feature type="compositionally biased region" description="Basic and acidic residues" evidence="1">
    <location>
        <begin position="39"/>
        <end position="50"/>
    </location>
</feature>
<feature type="region of interest" description="Disordered" evidence="1">
    <location>
        <begin position="93"/>
        <end position="119"/>
    </location>
</feature>
<proteinExistence type="predicted"/>
<feature type="non-terminal residue" evidence="2">
    <location>
        <position position="1"/>
    </location>
</feature>